<dbReference type="Proteomes" id="UP000000724">
    <property type="component" value="Contig Pc00c24"/>
</dbReference>
<dbReference type="OMA" id="TMTFHQV"/>
<dbReference type="OrthoDB" id="5310497at2759"/>
<dbReference type="AlphaFoldDB" id="B6HWG6"/>
<dbReference type="BioCyc" id="PCHR:PC24G00020-MONOMER"/>
<dbReference type="PANTHER" id="PTHR34618">
    <property type="entry name" value="SURFACE PROTEIN MAS1, PUTATIVE-RELATED"/>
    <property type="match status" value="1"/>
</dbReference>
<name>B6HWG6_PENRW</name>
<dbReference type="Pfam" id="PF11327">
    <property type="entry name" value="Egh16-like"/>
    <property type="match status" value="1"/>
</dbReference>
<dbReference type="PANTHER" id="PTHR34618:SF1">
    <property type="entry name" value="SECRETED PROTEIN"/>
    <property type="match status" value="1"/>
</dbReference>
<gene>
    <name evidence="2" type="ORF">Pc24g00020</name>
    <name evidence="2" type="ORF">PCH_Pc24g00020</name>
</gene>
<keyword evidence="3" id="KW-1185">Reference proteome</keyword>
<reference evidence="2 3" key="1">
    <citation type="journal article" date="2008" name="Nat. Biotechnol.">
        <title>Genome sequencing and analysis of the filamentous fungus Penicillium chrysogenum.</title>
        <authorList>
            <person name="van den Berg M.A."/>
            <person name="Albang R."/>
            <person name="Albermann K."/>
            <person name="Badger J.H."/>
            <person name="Daran J.-M."/>
            <person name="Driessen A.J.M."/>
            <person name="Garcia-Estrada C."/>
            <person name="Fedorova N.D."/>
            <person name="Harris D.M."/>
            <person name="Heijne W.H.M."/>
            <person name="Joardar V.S."/>
            <person name="Kiel J.A.K.W."/>
            <person name="Kovalchuk A."/>
            <person name="Martin J.F."/>
            <person name="Nierman W.C."/>
            <person name="Nijland J.G."/>
            <person name="Pronk J.T."/>
            <person name="Roubos J.A."/>
            <person name="van der Klei I.J."/>
            <person name="van Peij N.N.M.E."/>
            <person name="Veenhuis M."/>
            <person name="von Doehren H."/>
            <person name="Wagner C."/>
            <person name="Wortman J.R."/>
            <person name="Bovenberg R.A.L."/>
        </authorList>
    </citation>
    <scope>NUCLEOTIDE SEQUENCE [LARGE SCALE GENOMIC DNA]</scope>
    <source>
        <strain evidence="3">ATCC 28089 / DSM 1075 / NRRL 1951 / Wisconsin 54-1255</strain>
    </source>
</reference>
<sequence>MLLTKFSSLLLLATQAAAHGLITRIMGANGVEMPGLTVVDGTPRDCPSAVCGGQKDTAVIRDQEMGSIKASALGRTLISGPVDPKRVIMNFMTPNTDTRVHTRHFHQGAQSAVDDVAGTLPRTESGAVTPSGTVEKGVEGYAGKGSVNGLPSVSDAGVITMTYHQVNQDGAGPLSADIDATSGGTDIKAFKPAKVIQNIPGVAGFSTSSTMDYEVKVQLPSGMKCSGVVGNTKNVCIMRVRNNAISGPFGGSAAFTN</sequence>
<evidence type="ECO:0000313" key="2">
    <source>
        <dbReference type="EMBL" id="CAP86910.1"/>
    </source>
</evidence>
<organism evidence="2 3">
    <name type="scientific">Penicillium rubens (strain ATCC 28089 / DSM 1075 / NRRL 1951 / Wisconsin 54-1255)</name>
    <name type="common">Penicillium chrysogenum</name>
    <dbReference type="NCBI Taxonomy" id="500485"/>
    <lineage>
        <taxon>Eukaryota</taxon>
        <taxon>Fungi</taxon>
        <taxon>Dikarya</taxon>
        <taxon>Ascomycota</taxon>
        <taxon>Pezizomycotina</taxon>
        <taxon>Eurotiomycetes</taxon>
        <taxon>Eurotiomycetidae</taxon>
        <taxon>Eurotiales</taxon>
        <taxon>Aspergillaceae</taxon>
        <taxon>Penicillium</taxon>
        <taxon>Penicillium chrysogenum species complex</taxon>
    </lineage>
</organism>
<accession>B6HWG6</accession>
<dbReference type="eggNOG" id="ENOG502SM0P">
    <property type="taxonomic scope" value="Eukaryota"/>
</dbReference>
<dbReference type="VEuPathDB" id="FungiDB:PCH_Pc24g00020"/>
<dbReference type="InterPro" id="IPR021476">
    <property type="entry name" value="Egh16-like"/>
</dbReference>
<proteinExistence type="predicted"/>
<feature type="signal peptide" evidence="1">
    <location>
        <begin position="1"/>
        <end position="18"/>
    </location>
</feature>
<dbReference type="EMBL" id="AM920439">
    <property type="protein sequence ID" value="CAP86910.1"/>
    <property type="molecule type" value="Genomic_DNA"/>
</dbReference>
<evidence type="ECO:0000313" key="3">
    <source>
        <dbReference type="Proteomes" id="UP000000724"/>
    </source>
</evidence>
<feature type="chain" id="PRO_5002846005" evidence="1">
    <location>
        <begin position="19"/>
        <end position="257"/>
    </location>
</feature>
<keyword evidence="1" id="KW-0732">Signal</keyword>
<dbReference type="HOGENOM" id="CLU_047729_4_0_1"/>
<evidence type="ECO:0000256" key="1">
    <source>
        <dbReference type="SAM" id="SignalP"/>
    </source>
</evidence>
<protein>
    <submittedName>
        <fullName evidence="2">Pc24g00020 protein</fullName>
    </submittedName>
</protein>